<keyword evidence="3" id="KW-0862">Zinc</keyword>
<dbReference type="Pfam" id="PF05253">
    <property type="entry name" value="zf-U11-48K"/>
    <property type="match status" value="1"/>
</dbReference>
<accession>A0A4Y2LB89</accession>
<dbReference type="AlphaFoldDB" id="A0A4Y2LB89"/>
<evidence type="ECO:0000256" key="2">
    <source>
        <dbReference type="ARBA" id="ARBA00022771"/>
    </source>
</evidence>
<dbReference type="PROSITE" id="PS51800">
    <property type="entry name" value="ZF_CHHC_U11_48K"/>
    <property type="match status" value="2"/>
</dbReference>
<evidence type="ECO:0000256" key="1">
    <source>
        <dbReference type="ARBA" id="ARBA00022723"/>
    </source>
</evidence>
<dbReference type="Proteomes" id="UP000499080">
    <property type="component" value="Unassembled WGS sequence"/>
</dbReference>
<keyword evidence="1" id="KW-0479">Metal-binding</keyword>
<dbReference type="PANTHER" id="PTHR21402">
    <property type="entry name" value="GAMETOCYTE SPECIFIC FACTOR 1-RELATED"/>
    <property type="match status" value="1"/>
</dbReference>
<gene>
    <name evidence="6" type="ORF">AVEN_173053_1</name>
</gene>
<dbReference type="InterPro" id="IPR036236">
    <property type="entry name" value="Znf_C2H2_sf"/>
</dbReference>
<name>A0A4Y2LB89_ARAVE</name>
<comment type="caution">
    <text evidence="6">The sequence shown here is derived from an EMBL/GenBank/DDBJ whole genome shotgun (WGS) entry which is preliminary data.</text>
</comment>
<evidence type="ECO:0000256" key="4">
    <source>
        <dbReference type="SAM" id="MobiDB-lite"/>
    </source>
</evidence>
<evidence type="ECO:0000256" key="3">
    <source>
        <dbReference type="ARBA" id="ARBA00022833"/>
    </source>
</evidence>
<keyword evidence="2" id="KW-0863">Zinc-finger</keyword>
<feature type="domain" description="CHHC U11-48K-type" evidence="5">
    <location>
        <begin position="69"/>
        <end position="96"/>
    </location>
</feature>
<feature type="non-terminal residue" evidence="6">
    <location>
        <position position="305"/>
    </location>
</feature>
<evidence type="ECO:0000313" key="6">
    <source>
        <dbReference type="EMBL" id="GBN11744.1"/>
    </source>
</evidence>
<dbReference type="SUPFAM" id="SSF57667">
    <property type="entry name" value="beta-beta-alpha zinc fingers"/>
    <property type="match status" value="1"/>
</dbReference>
<evidence type="ECO:0000313" key="7">
    <source>
        <dbReference type="Proteomes" id="UP000499080"/>
    </source>
</evidence>
<feature type="region of interest" description="Disordered" evidence="4">
    <location>
        <begin position="266"/>
        <end position="305"/>
    </location>
</feature>
<sequence length="305" mass="33717">MVILSATVVHKRRQETTGNRQFDNKHFILLENMSNKLVVCPYDEAHKVKESRIQLHITKCRANHVGESTFICPFNATHVLPEQERIYHLSRCSDRAVMERMMAAPMNQNNPFKGRTAVPSYSDPIPVDTDEVWDVEEFGEITPGYRPTKEVPSGAIVQPEPLSKPAIRRQLYRELHQMPSDLDKRSIGAPVPRQPKQPSEAERSFVDEQGAGVQYLGLGRGKPPANRIAANIFSQPPKVGNAAPAQSNYSAAISGMKNLNVGGGVANRAPANQPFLNDDDFPALGLGRGVAKNPQRQELKAPGSR</sequence>
<reference evidence="6 7" key="1">
    <citation type="journal article" date="2019" name="Sci. Rep.">
        <title>Orb-weaving spider Araneus ventricosus genome elucidates the spidroin gene catalogue.</title>
        <authorList>
            <person name="Kono N."/>
            <person name="Nakamura H."/>
            <person name="Ohtoshi R."/>
            <person name="Moran D.A.P."/>
            <person name="Shinohara A."/>
            <person name="Yoshida Y."/>
            <person name="Fujiwara M."/>
            <person name="Mori M."/>
            <person name="Tomita M."/>
            <person name="Arakawa K."/>
        </authorList>
    </citation>
    <scope>NUCLEOTIDE SEQUENCE [LARGE SCALE GENOMIC DNA]</scope>
</reference>
<dbReference type="InterPro" id="IPR051591">
    <property type="entry name" value="UPF0224_FAM112_RNA_Proc"/>
</dbReference>
<dbReference type="OrthoDB" id="6424722at2759"/>
<dbReference type="EMBL" id="BGPR01005606">
    <property type="protein sequence ID" value="GBN11744.1"/>
    <property type="molecule type" value="Genomic_DNA"/>
</dbReference>
<dbReference type="InterPro" id="IPR022776">
    <property type="entry name" value="TRM13/UPF0224_CHHC_Znf_dom"/>
</dbReference>
<evidence type="ECO:0000259" key="5">
    <source>
        <dbReference type="PROSITE" id="PS51800"/>
    </source>
</evidence>
<dbReference type="PANTHER" id="PTHR21402:SF5">
    <property type="entry name" value="GAMETOCYTE SPECIFIC FACTOR 1"/>
    <property type="match status" value="1"/>
</dbReference>
<dbReference type="GO" id="GO:0008270">
    <property type="term" value="F:zinc ion binding"/>
    <property type="evidence" value="ECO:0007669"/>
    <property type="project" value="UniProtKB-KW"/>
</dbReference>
<proteinExistence type="predicted"/>
<protein>
    <recommendedName>
        <fullName evidence="5">CHHC U11-48K-type domain-containing protein</fullName>
    </recommendedName>
</protein>
<feature type="domain" description="CHHC U11-48K-type" evidence="5">
    <location>
        <begin position="37"/>
        <end position="64"/>
    </location>
</feature>
<organism evidence="6 7">
    <name type="scientific">Araneus ventricosus</name>
    <name type="common">Orbweaver spider</name>
    <name type="synonym">Epeira ventricosa</name>
    <dbReference type="NCBI Taxonomy" id="182803"/>
    <lineage>
        <taxon>Eukaryota</taxon>
        <taxon>Metazoa</taxon>
        <taxon>Ecdysozoa</taxon>
        <taxon>Arthropoda</taxon>
        <taxon>Chelicerata</taxon>
        <taxon>Arachnida</taxon>
        <taxon>Araneae</taxon>
        <taxon>Araneomorphae</taxon>
        <taxon>Entelegynae</taxon>
        <taxon>Araneoidea</taxon>
        <taxon>Araneidae</taxon>
        <taxon>Araneus</taxon>
    </lineage>
</organism>
<keyword evidence="7" id="KW-1185">Reference proteome</keyword>
<feature type="region of interest" description="Disordered" evidence="4">
    <location>
        <begin position="179"/>
        <end position="208"/>
    </location>
</feature>